<organism evidence="3 4">
    <name type="scientific">Boletus edulis BED1</name>
    <dbReference type="NCBI Taxonomy" id="1328754"/>
    <lineage>
        <taxon>Eukaryota</taxon>
        <taxon>Fungi</taxon>
        <taxon>Dikarya</taxon>
        <taxon>Basidiomycota</taxon>
        <taxon>Agaricomycotina</taxon>
        <taxon>Agaricomycetes</taxon>
        <taxon>Agaricomycetidae</taxon>
        <taxon>Boletales</taxon>
        <taxon>Boletineae</taxon>
        <taxon>Boletaceae</taxon>
        <taxon>Boletoideae</taxon>
        <taxon>Boletus</taxon>
    </lineage>
</organism>
<dbReference type="GO" id="GO:0005886">
    <property type="term" value="C:plasma membrane"/>
    <property type="evidence" value="ECO:0007669"/>
    <property type="project" value="TreeGrafter"/>
</dbReference>
<feature type="region of interest" description="Disordered" evidence="1">
    <location>
        <begin position="508"/>
        <end position="528"/>
    </location>
</feature>
<dbReference type="SMART" id="SM01017">
    <property type="entry name" value="Arrestin_C"/>
    <property type="match status" value="1"/>
</dbReference>
<dbReference type="InterPro" id="IPR014752">
    <property type="entry name" value="Arrestin-like_C"/>
</dbReference>
<dbReference type="AlphaFoldDB" id="A0AAD4GI59"/>
<reference evidence="3" key="2">
    <citation type="journal article" date="2020" name="Nat. Commun.">
        <title>Large-scale genome sequencing of mycorrhizal fungi provides insights into the early evolution of symbiotic traits.</title>
        <authorList>
            <person name="Miyauchi S."/>
            <person name="Kiss E."/>
            <person name="Kuo A."/>
            <person name="Drula E."/>
            <person name="Kohler A."/>
            <person name="Sanchez-Garcia M."/>
            <person name="Morin E."/>
            <person name="Andreopoulos B."/>
            <person name="Barry K.W."/>
            <person name="Bonito G."/>
            <person name="Buee M."/>
            <person name="Carver A."/>
            <person name="Chen C."/>
            <person name="Cichocki N."/>
            <person name="Clum A."/>
            <person name="Culley D."/>
            <person name="Crous P.W."/>
            <person name="Fauchery L."/>
            <person name="Girlanda M."/>
            <person name="Hayes R.D."/>
            <person name="Keri Z."/>
            <person name="LaButti K."/>
            <person name="Lipzen A."/>
            <person name="Lombard V."/>
            <person name="Magnuson J."/>
            <person name="Maillard F."/>
            <person name="Murat C."/>
            <person name="Nolan M."/>
            <person name="Ohm R.A."/>
            <person name="Pangilinan J."/>
            <person name="Pereira M.F."/>
            <person name="Perotto S."/>
            <person name="Peter M."/>
            <person name="Pfister S."/>
            <person name="Riley R."/>
            <person name="Sitrit Y."/>
            <person name="Stielow J.B."/>
            <person name="Szollosi G."/>
            <person name="Zifcakova L."/>
            <person name="Stursova M."/>
            <person name="Spatafora J.W."/>
            <person name="Tedersoo L."/>
            <person name="Vaario L.M."/>
            <person name="Yamada A."/>
            <person name="Yan M."/>
            <person name="Wang P."/>
            <person name="Xu J."/>
            <person name="Bruns T."/>
            <person name="Baldrian P."/>
            <person name="Vilgalys R."/>
            <person name="Dunand C."/>
            <person name="Henrissat B."/>
            <person name="Grigoriev I.V."/>
            <person name="Hibbett D."/>
            <person name="Nagy L.G."/>
            <person name="Martin F.M."/>
        </authorList>
    </citation>
    <scope>NUCLEOTIDE SEQUENCE</scope>
    <source>
        <strain evidence="3">BED1</strain>
    </source>
</reference>
<dbReference type="GO" id="GO:0070086">
    <property type="term" value="P:ubiquitin-dependent endocytosis"/>
    <property type="evidence" value="ECO:0007669"/>
    <property type="project" value="TreeGrafter"/>
</dbReference>
<dbReference type="InterPro" id="IPR011021">
    <property type="entry name" value="Arrestin-like_N"/>
</dbReference>
<dbReference type="SUPFAM" id="SSF81296">
    <property type="entry name" value="E set domains"/>
    <property type="match status" value="1"/>
</dbReference>
<feature type="region of interest" description="Disordered" evidence="1">
    <location>
        <begin position="572"/>
        <end position="601"/>
    </location>
</feature>
<dbReference type="PANTHER" id="PTHR11188">
    <property type="entry name" value="ARRESTIN DOMAIN CONTAINING PROTEIN"/>
    <property type="match status" value="1"/>
</dbReference>
<dbReference type="GO" id="GO:0005829">
    <property type="term" value="C:cytosol"/>
    <property type="evidence" value="ECO:0007669"/>
    <property type="project" value="TreeGrafter"/>
</dbReference>
<dbReference type="PANTHER" id="PTHR11188:SF17">
    <property type="entry name" value="FI21816P1"/>
    <property type="match status" value="1"/>
</dbReference>
<dbReference type="InterPro" id="IPR011022">
    <property type="entry name" value="Arrestin_C-like"/>
</dbReference>
<dbReference type="Pfam" id="PF02752">
    <property type="entry name" value="Arrestin_C"/>
    <property type="match status" value="1"/>
</dbReference>
<dbReference type="Proteomes" id="UP001194468">
    <property type="component" value="Unassembled WGS sequence"/>
</dbReference>
<dbReference type="GO" id="GO:0030674">
    <property type="term" value="F:protein-macromolecule adaptor activity"/>
    <property type="evidence" value="ECO:0007669"/>
    <property type="project" value="TreeGrafter"/>
</dbReference>
<dbReference type="Pfam" id="PF00339">
    <property type="entry name" value="Arrestin_N"/>
    <property type="match status" value="1"/>
</dbReference>
<protein>
    <recommendedName>
        <fullName evidence="2">Arrestin C-terminal-like domain-containing protein</fullName>
    </recommendedName>
</protein>
<dbReference type="GO" id="GO:0031625">
    <property type="term" value="F:ubiquitin protein ligase binding"/>
    <property type="evidence" value="ECO:0007669"/>
    <property type="project" value="TreeGrafter"/>
</dbReference>
<evidence type="ECO:0000313" key="4">
    <source>
        <dbReference type="Proteomes" id="UP001194468"/>
    </source>
</evidence>
<proteinExistence type="predicted"/>
<feature type="compositionally biased region" description="Polar residues" evidence="1">
    <location>
        <begin position="508"/>
        <end position="517"/>
    </location>
</feature>
<dbReference type="EMBL" id="WHUW01000006">
    <property type="protein sequence ID" value="KAF8445004.1"/>
    <property type="molecule type" value="Genomic_DNA"/>
</dbReference>
<evidence type="ECO:0000259" key="2">
    <source>
        <dbReference type="SMART" id="SM01017"/>
    </source>
</evidence>
<name>A0AAD4GI59_BOLED</name>
<accession>A0AAD4GI59</accession>
<feature type="compositionally biased region" description="Polar residues" evidence="1">
    <location>
        <begin position="345"/>
        <end position="377"/>
    </location>
</feature>
<dbReference type="InterPro" id="IPR014756">
    <property type="entry name" value="Ig_E-set"/>
</dbReference>
<evidence type="ECO:0000256" key="1">
    <source>
        <dbReference type="SAM" id="MobiDB-lite"/>
    </source>
</evidence>
<feature type="compositionally biased region" description="Low complexity" evidence="1">
    <location>
        <begin position="518"/>
        <end position="528"/>
    </location>
</feature>
<gene>
    <name evidence="3" type="ORF">L210DRAFT_3502396</name>
</gene>
<sequence>MAFSLTRPPSREGHISVQGQDDDYLSSALHAAFASFVPGSTAHPDHHHEMIKEKEKAGIDIVVDSDCLSLRGTGADVEPVLLKGHIVLHLREPTSIKEITLQFRGKAKLPLASVDSLPLSSSPQWYTICNHEWSFLEGEKRHSHTLKAGFHQFPFQLQLGGSLPSSISSGVHGGAHVSYKLRAVAVRPGLAHNMQAVMPISIVRTFAPEALEYQQSLEIENTWPEKLMYSIMIPHKAWAAGDQLTAIVKFSPLSKGVRVLTVVTTINETTKLNSRGGVQEHTRSVVIVNHDIPGNAERHDATHRPLLVPGSFHTTSGLSSEDSSQSFGSLVAVAGHDITLRQVPSRASSSSHESTPAPPLSSSEYSAEPIASTSTSIAEEDPTSQDDFVAHLTLSIPKSVTPSHQLEPIAVHHRIRWSILMSNLDGHTSELRCSLPLHILDARLLDEARANSAATRRLLLGGPEAPVDEEQDNELPSYSAHVRDRVANMYLPDSATTRVLNPWVHSNASPTLTPEPQSLSGAWSPSGAASPLMHHPVLSHLPLVPRSGTSTPLEWIDSEILLSLSSTATIPALPRANTSPHSRSPDPASQSGSGHVSRAPSPERHLTMALLPVPMTTSHETFTHDGHASRTLPGLFSIKMKPHMSLTSPCWLPSRSNSHSNLSSLADMSHVHRATMQGQSSVAVSVLGSQVPTPTPATAETVPDNMLWHRVFTEVPDYDAASRGFIGGVTPLTSMRGLPSYEEAERNAHNIEDDERLTIRRAAPRRETVA</sequence>
<reference evidence="3" key="1">
    <citation type="submission" date="2019-10" db="EMBL/GenBank/DDBJ databases">
        <authorList>
            <consortium name="DOE Joint Genome Institute"/>
            <person name="Kuo A."/>
            <person name="Miyauchi S."/>
            <person name="Kiss E."/>
            <person name="Drula E."/>
            <person name="Kohler A."/>
            <person name="Sanchez-Garcia M."/>
            <person name="Andreopoulos B."/>
            <person name="Barry K.W."/>
            <person name="Bonito G."/>
            <person name="Buee M."/>
            <person name="Carver A."/>
            <person name="Chen C."/>
            <person name="Cichocki N."/>
            <person name="Clum A."/>
            <person name="Culley D."/>
            <person name="Crous P.W."/>
            <person name="Fauchery L."/>
            <person name="Girlanda M."/>
            <person name="Hayes R."/>
            <person name="Keri Z."/>
            <person name="LaButti K."/>
            <person name="Lipzen A."/>
            <person name="Lombard V."/>
            <person name="Magnuson J."/>
            <person name="Maillard F."/>
            <person name="Morin E."/>
            <person name="Murat C."/>
            <person name="Nolan M."/>
            <person name="Ohm R."/>
            <person name="Pangilinan J."/>
            <person name="Pereira M."/>
            <person name="Perotto S."/>
            <person name="Peter M."/>
            <person name="Riley R."/>
            <person name="Sitrit Y."/>
            <person name="Stielow B."/>
            <person name="Szollosi G."/>
            <person name="Zifcakova L."/>
            <person name="Stursova M."/>
            <person name="Spatafora J.W."/>
            <person name="Tedersoo L."/>
            <person name="Vaario L.-M."/>
            <person name="Yamada A."/>
            <person name="Yan M."/>
            <person name="Wang P."/>
            <person name="Xu J."/>
            <person name="Bruns T."/>
            <person name="Baldrian P."/>
            <person name="Vilgalys R."/>
            <person name="Henrissat B."/>
            <person name="Grigoriev I.V."/>
            <person name="Hibbett D."/>
            <person name="Nagy L.G."/>
            <person name="Martin F.M."/>
        </authorList>
    </citation>
    <scope>NUCLEOTIDE SEQUENCE</scope>
    <source>
        <strain evidence="3">BED1</strain>
    </source>
</reference>
<keyword evidence="4" id="KW-1185">Reference proteome</keyword>
<feature type="region of interest" description="Disordered" evidence="1">
    <location>
        <begin position="342"/>
        <end position="383"/>
    </location>
</feature>
<feature type="domain" description="Arrestin C-terminal-like" evidence="2">
    <location>
        <begin position="223"/>
        <end position="444"/>
    </location>
</feature>
<evidence type="ECO:0000313" key="3">
    <source>
        <dbReference type="EMBL" id="KAF8445004.1"/>
    </source>
</evidence>
<dbReference type="Gene3D" id="2.60.40.640">
    <property type="match status" value="1"/>
</dbReference>
<comment type="caution">
    <text evidence="3">The sequence shown here is derived from an EMBL/GenBank/DDBJ whole genome shotgun (WGS) entry which is preliminary data.</text>
</comment>
<feature type="compositionally biased region" description="Polar residues" evidence="1">
    <location>
        <begin position="576"/>
        <end position="594"/>
    </location>
</feature>
<dbReference type="InterPro" id="IPR050357">
    <property type="entry name" value="Arrestin_domain-protein"/>
</dbReference>